<comment type="caution">
    <text evidence="8">The sequence shown here is derived from an EMBL/GenBank/DDBJ whole genome shotgun (WGS) entry which is preliminary data.</text>
</comment>
<evidence type="ECO:0000313" key="8">
    <source>
        <dbReference type="EMBL" id="KAF7280316.1"/>
    </source>
</evidence>
<evidence type="ECO:0000256" key="1">
    <source>
        <dbReference type="ARBA" id="ARBA00001163"/>
    </source>
</evidence>
<keyword evidence="4" id="KW-0659">Purine metabolism</keyword>
<sequence>MWAPFLSIHEVNNLESDRFIKIFGNIVEHCLAAGIGILKHRPFGSVDDIEAAIETYLDGLRWQEKEKILQLYPDSVSRLASFSNSMLEFNTHQKIVNNTSTSLRFEEKKRLRQLSKNYKERQGFPFIYCSKDEDIDRICSEIESRLQNDKQKEIEVSLKEVKKICRQRIHEIVK</sequence>
<comment type="pathway">
    <text evidence="2">Purine metabolism; urate degradation; (S)-allantoin from urate: step 3/3.</text>
</comment>
<dbReference type="Proteomes" id="UP000625711">
    <property type="component" value="Unassembled WGS sequence"/>
</dbReference>
<feature type="domain" description="Oxo-4-hydroxy-4-carboxy-5-ureidoimidazoline decarboxylase" evidence="7">
    <location>
        <begin position="12"/>
        <end position="169"/>
    </location>
</feature>
<dbReference type="GO" id="GO:0051997">
    <property type="term" value="F:2-oxo-4-hydroxy-4-carboxy-5-ureidoimidazoline decarboxylase activity"/>
    <property type="evidence" value="ECO:0007669"/>
    <property type="project" value="UniProtKB-EC"/>
</dbReference>
<dbReference type="AlphaFoldDB" id="A0A834MD95"/>
<accession>A0A834MD95</accession>
<dbReference type="OrthoDB" id="9970124at2759"/>
<keyword evidence="6" id="KW-0456">Lyase</keyword>
<dbReference type="PANTHER" id="PTHR43466:SF1">
    <property type="entry name" value="2-OXO-4-HYDROXY-4-CARBOXY-5-UREIDOIMIDAZOLINE DECARBOXYLASE-RELATED"/>
    <property type="match status" value="1"/>
</dbReference>
<dbReference type="GO" id="GO:0019628">
    <property type="term" value="P:urate catabolic process"/>
    <property type="evidence" value="ECO:0007669"/>
    <property type="project" value="TreeGrafter"/>
</dbReference>
<dbReference type="PANTHER" id="PTHR43466">
    <property type="entry name" value="2-OXO-4-HYDROXY-4-CARBOXY-5-UREIDOIMIDAZOLINE DECARBOXYLASE-RELATED"/>
    <property type="match status" value="1"/>
</dbReference>
<dbReference type="GO" id="GO:0005777">
    <property type="term" value="C:peroxisome"/>
    <property type="evidence" value="ECO:0007669"/>
    <property type="project" value="TreeGrafter"/>
</dbReference>
<organism evidence="8 9">
    <name type="scientific">Rhynchophorus ferrugineus</name>
    <name type="common">Red palm weevil</name>
    <name type="synonym">Curculio ferrugineus</name>
    <dbReference type="NCBI Taxonomy" id="354439"/>
    <lineage>
        <taxon>Eukaryota</taxon>
        <taxon>Metazoa</taxon>
        <taxon>Ecdysozoa</taxon>
        <taxon>Arthropoda</taxon>
        <taxon>Hexapoda</taxon>
        <taxon>Insecta</taxon>
        <taxon>Pterygota</taxon>
        <taxon>Neoptera</taxon>
        <taxon>Endopterygota</taxon>
        <taxon>Coleoptera</taxon>
        <taxon>Polyphaga</taxon>
        <taxon>Cucujiformia</taxon>
        <taxon>Curculionidae</taxon>
        <taxon>Dryophthorinae</taxon>
        <taxon>Rhynchophorus</taxon>
    </lineage>
</organism>
<evidence type="ECO:0000259" key="7">
    <source>
        <dbReference type="Pfam" id="PF09349"/>
    </source>
</evidence>
<dbReference type="EMBL" id="JAACXV010000309">
    <property type="protein sequence ID" value="KAF7280316.1"/>
    <property type="molecule type" value="Genomic_DNA"/>
</dbReference>
<name>A0A834MD95_RHYFE</name>
<evidence type="ECO:0000313" key="9">
    <source>
        <dbReference type="Proteomes" id="UP000625711"/>
    </source>
</evidence>
<protein>
    <recommendedName>
        <fullName evidence="3">2-oxo-4-hydroxy-4-carboxy-5-ureidoimidazoline decarboxylase</fullName>
        <ecNumber evidence="3">4.1.1.97</ecNumber>
    </recommendedName>
</protein>
<reference evidence="8" key="1">
    <citation type="submission" date="2020-08" db="EMBL/GenBank/DDBJ databases">
        <title>Genome sequencing and assembly of the red palm weevil Rhynchophorus ferrugineus.</title>
        <authorList>
            <person name="Dias G.B."/>
            <person name="Bergman C.M."/>
            <person name="Manee M."/>
        </authorList>
    </citation>
    <scope>NUCLEOTIDE SEQUENCE</scope>
    <source>
        <strain evidence="8">AA-2017</strain>
        <tissue evidence="8">Whole larva</tissue>
    </source>
</reference>
<dbReference type="EC" id="4.1.1.97" evidence="3"/>
<comment type="catalytic activity">
    <reaction evidence="1">
        <text>5-hydroxy-2-oxo-4-ureido-2,5-dihydro-1H-imidazole-5-carboxylate + H(+) = (S)-allantoin + CO2</text>
        <dbReference type="Rhea" id="RHEA:26301"/>
        <dbReference type="ChEBI" id="CHEBI:15378"/>
        <dbReference type="ChEBI" id="CHEBI:15678"/>
        <dbReference type="ChEBI" id="CHEBI:16526"/>
        <dbReference type="ChEBI" id="CHEBI:58639"/>
        <dbReference type="EC" id="4.1.1.97"/>
    </reaction>
</comment>
<evidence type="ECO:0000256" key="6">
    <source>
        <dbReference type="ARBA" id="ARBA00023239"/>
    </source>
</evidence>
<evidence type="ECO:0000256" key="4">
    <source>
        <dbReference type="ARBA" id="ARBA00022631"/>
    </source>
</evidence>
<dbReference type="SUPFAM" id="SSF158694">
    <property type="entry name" value="UraD-Like"/>
    <property type="match status" value="1"/>
</dbReference>
<dbReference type="Pfam" id="PF09349">
    <property type="entry name" value="OHCU_decarbox"/>
    <property type="match status" value="1"/>
</dbReference>
<dbReference type="Gene3D" id="1.10.3330.10">
    <property type="entry name" value="Oxo-4-hydroxy-4-carboxy-5-ureidoimidazoline decarboxylase"/>
    <property type="match status" value="1"/>
</dbReference>
<keyword evidence="5" id="KW-0210">Decarboxylase</keyword>
<dbReference type="GO" id="GO:0006144">
    <property type="term" value="P:purine nucleobase metabolic process"/>
    <property type="evidence" value="ECO:0007669"/>
    <property type="project" value="UniProtKB-KW"/>
</dbReference>
<keyword evidence="9" id="KW-1185">Reference proteome</keyword>
<proteinExistence type="predicted"/>
<gene>
    <name evidence="8" type="ORF">GWI33_006227</name>
</gene>
<dbReference type="InterPro" id="IPR036778">
    <property type="entry name" value="OHCU_decarboxylase_sf"/>
</dbReference>
<evidence type="ECO:0000256" key="2">
    <source>
        <dbReference type="ARBA" id="ARBA00004754"/>
    </source>
</evidence>
<dbReference type="InterPro" id="IPR018020">
    <property type="entry name" value="OHCU_decarboxylase"/>
</dbReference>
<evidence type="ECO:0000256" key="5">
    <source>
        <dbReference type="ARBA" id="ARBA00022793"/>
    </source>
</evidence>
<evidence type="ECO:0000256" key="3">
    <source>
        <dbReference type="ARBA" id="ARBA00012257"/>
    </source>
</evidence>